<dbReference type="EMBL" id="UARW01000010">
    <property type="protein sequence ID" value="SQD07683.1"/>
    <property type="molecule type" value="Genomic_DNA"/>
</dbReference>
<reference evidence="2 9" key="4">
    <citation type="submission" date="2018-10" db="EMBL/GenBank/DDBJ databases">
        <authorList>
            <consortium name="NARMS: The National Antimicrobial Resistance Monitoring System"/>
        </authorList>
    </citation>
    <scope>NUCLEOTIDE SEQUENCE [LARGE SCALE GENOMIC DNA]</scope>
    <source>
        <strain evidence="2 9">CVM N17EC0276</strain>
    </source>
</reference>
<evidence type="ECO:0000313" key="4">
    <source>
        <dbReference type="EMBL" id="STK97186.1"/>
    </source>
</evidence>
<evidence type="ECO:0000313" key="5">
    <source>
        <dbReference type="EMBL" id="STM26416.1"/>
    </source>
</evidence>
<dbReference type="EMBL" id="UGEB01000001">
    <property type="protein sequence ID" value="STK97186.1"/>
    <property type="molecule type" value="Genomic_DNA"/>
</dbReference>
<dbReference type="InterPro" id="IPR020353">
    <property type="entry name" value="Toxin_YafO"/>
</dbReference>
<dbReference type="Proteomes" id="UP000254718">
    <property type="component" value="Unassembled WGS sequence"/>
</dbReference>
<sequence>MHLEVSINPETRAEFFDEVFLKFPELESSIIDDFKRYKATGELPHYFGRDVAYTQPYGAFRAGLMHIHLCLPPNKFPEKLPQPDRVCKKGDPDNDACLVYVQGELYENKYSLIAIMYPDAHEKARKHDVMSYLARIAQNYKDEN</sequence>
<dbReference type="EC" id="3.1.-.-" evidence="5"/>
<protein>
    <submittedName>
        <fullName evidence="5">Toxin YafO</fullName>
        <ecNumber evidence="5">3.1.-.-</ecNumber>
    </submittedName>
</protein>
<dbReference type="EMBL" id="DABALL010000050">
    <property type="protein sequence ID" value="HAH1421251.1"/>
    <property type="molecule type" value="Genomic_DNA"/>
</dbReference>
<accession>A0A0K3Q2L0</accession>
<name>A0A0K3Q2L0_ECOLX</name>
<evidence type="ECO:0000313" key="3">
    <source>
        <dbReference type="EMBL" id="SQD07683.1"/>
    </source>
</evidence>
<evidence type="ECO:0000313" key="2">
    <source>
        <dbReference type="EMBL" id="MIB63072.1"/>
    </source>
</evidence>
<dbReference type="RefSeq" id="WP_000549966.1">
    <property type="nucleotide sequence ID" value="NZ_AP022351.1"/>
</dbReference>
<keyword evidence="5" id="KW-0378">Hydrolase</keyword>
<evidence type="ECO:0000313" key="6">
    <source>
        <dbReference type="Proteomes" id="UP000250991"/>
    </source>
</evidence>
<dbReference type="Proteomes" id="UP000844228">
    <property type="component" value="Unassembled WGS sequence"/>
</dbReference>
<evidence type="ECO:0000313" key="1">
    <source>
        <dbReference type="EMBL" id="HAH1421251.1"/>
    </source>
</evidence>
<dbReference type="EMBL" id="ROAL01000027">
    <property type="protein sequence ID" value="MIB63072.1"/>
    <property type="molecule type" value="Genomic_DNA"/>
</dbReference>
<dbReference type="Proteomes" id="UP000250991">
    <property type="component" value="Unassembled WGS sequence"/>
</dbReference>
<gene>
    <name evidence="5" type="primary">yafO</name>
    <name evidence="2" type="ORF">D9E49_22225</name>
    <name evidence="1" type="ORF">HHH44_004712</name>
    <name evidence="3" type="ORF">NCTC8009_08316</name>
    <name evidence="4" type="ORF">NCTC8179_05015</name>
    <name evidence="5" type="ORF">NCTC8333_05486</name>
</gene>
<dbReference type="AlphaFoldDB" id="A0A0K3Q2L0"/>
<reference evidence="1" key="3">
    <citation type="submission" date="2018-08" db="EMBL/GenBank/DDBJ databases">
        <authorList>
            <consortium name="NCBI Pathogen Detection Project"/>
        </authorList>
    </citation>
    <scope>NUCLEOTIDE SEQUENCE</scope>
    <source>
        <strain evidence="1">W1_5_ERB1</strain>
    </source>
</reference>
<dbReference type="EMBL" id="UGFE01000002">
    <property type="protein sequence ID" value="STM26416.1"/>
    <property type="molecule type" value="Genomic_DNA"/>
</dbReference>
<reference evidence="6 7" key="2">
    <citation type="submission" date="2018-06" db="EMBL/GenBank/DDBJ databases">
        <authorList>
            <consortium name="Pathogen Informatics"/>
            <person name="Doyle S."/>
        </authorList>
    </citation>
    <scope>NUCLEOTIDE SEQUENCE [LARGE SCALE GENOMIC DNA]</scope>
    <source>
        <strain evidence="3 6">NCTC8009</strain>
        <strain evidence="4 8">NCTC8179</strain>
        <strain evidence="5 7">NCTC8333</strain>
    </source>
</reference>
<proteinExistence type="predicted"/>
<dbReference type="Pfam" id="PF13957">
    <property type="entry name" value="YafO_toxin"/>
    <property type="match status" value="1"/>
</dbReference>
<dbReference type="Proteomes" id="UP000255543">
    <property type="component" value="Unassembled WGS sequence"/>
</dbReference>
<evidence type="ECO:0000313" key="8">
    <source>
        <dbReference type="Proteomes" id="UP000255543"/>
    </source>
</evidence>
<dbReference type="GO" id="GO:0016787">
    <property type="term" value="F:hydrolase activity"/>
    <property type="evidence" value="ECO:0007669"/>
    <property type="project" value="UniProtKB-KW"/>
</dbReference>
<organism evidence="5 7">
    <name type="scientific">Escherichia coli</name>
    <dbReference type="NCBI Taxonomy" id="562"/>
    <lineage>
        <taxon>Bacteria</taxon>
        <taxon>Pseudomonadati</taxon>
        <taxon>Pseudomonadota</taxon>
        <taxon>Gammaproteobacteria</taxon>
        <taxon>Enterobacterales</taxon>
        <taxon>Enterobacteriaceae</taxon>
        <taxon>Escherichia</taxon>
    </lineage>
</organism>
<evidence type="ECO:0000313" key="7">
    <source>
        <dbReference type="Proteomes" id="UP000254718"/>
    </source>
</evidence>
<dbReference type="Proteomes" id="UP000271175">
    <property type="component" value="Unassembled WGS sequence"/>
</dbReference>
<evidence type="ECO:0000313" key="9">
    <source>
        <dbReference type="Proteomes" id="UP000271175"/>
    </source>
</evidence>
<reference evidence="1" key="1">
    <citation type="journal article" date="2018" name="Genome Biol.">
        <title>SKESA: strategic k-mer extension for scrupulous assemblies.</title>
        <authorList>
            <person name="Souvorov A."/>
            <person name="Agarwala R."/>
            <person name="Lipman D.J."/>
        </authorList>
    </citation>
    <scope>NUCLEOTIDE SEQUENCE [LARGE SCALE GENOMIC DNA]</scope>
    <source>
        <strain evidence="1">W1_5_ERB1</strain>
    </source>
</reference>